<feature type="transmembrane region" description="Helical" evidence="1">
    <location>
        <begin position="21"/>
        <end position="42"/>
    </location>
</feature>
<reference evidence="2 3" key="1">
    <citation type="journal article" date="2015" name="Nature">
        <title>rRNA introns, odd ribosomes, and small enigmatic genomes across a large radiation of phyla.</title>
        <authorList>
            <person name="Brown C.T."/>
            <person name="Hug L.A."/>
            <person name="Thomas B.C."/>
            <person name="Sharon I."/>
            <person name="Castelle C.J."/>
            <person name="Singh A."/>
            <person name="Wilkins M.J."/>
            <person name="Williams K.H."/>
            <person name="Banfield J.F."/>
        </authorList>
    </citation>
    <scope>NUCLEOTIDE SEQUENCE [LARGE SCALE GENOMIC DNA]</scope>
</reference>
<proteinExistence type="predicted"/>
<gene>
    <name evidence="2" type="ORF">UV07_C0031G0004</name>
</gene>
<organism evidence="2 3">
    <name type="scientific">Candidatus Azambacteria bacterium GW2011_GWB1_42_17</name>
    <dbReference type="NCBI Taxonomy" id="1618615"/>
    <lineage>
        <taxon>Bacteria</taxon>
        <taxon>Candidatus Azamiibacteriota</taxon>
    </lineage>
</organism>
<dbReference type="Proteomes" id="UP000033986">
    <property type="component" value="Unassembled WGS sequence"/>
</dbReference>
<keyword evidence="1" id="KW-1133">Transmembrane helix</keyword>
<dbReference type="EMBL" id="LCDB01000031">
    <property type="protein sequence ID" value="KKS43585.1"/>
    <property type="molecule type" value="Genomic_DNA"/>
</dbReference>
<dbReference type="Pfam" id="PF07963">
    <property type="entry name" value="N_methyl"/>
    <property type="match status" value="1"/>
</dbReference>
<sequence length="192" mass="20907">MNFLQLKINNKIKNKLNGFTLVETLVAISILLVAVVAPLTLITSNISSAFGVKDKIIALYLAEDAIDFVKYKIATNFNTPQYWLTDIPSCTGGGSYCEVDSFNNPLVISTCSGIGDCLPLKFDSATGIYGYVSGQDSKFTRTVTIAGLTLLANDPYPTQYPQEVIITATVEWQDHGVPKQTTISEHAFAWGI</sequence>
<dbReference type="NCBIfam" id="TIGR02532">
    <property type="entry name" value="IV_pilin_GFxxxE"/>
    <property type="match status" value="1"/>
</dbReference>
<evidence type="ECO:0000256" key="1">
    <source>
        <dbReference type="SAM" id="Phobius"/>
    </source>
</evidence>
<dbReference type="AlphaFoldDB" id="A0A0G0Z4E9"/>
<keyword evidence="1" id="KW-0472">Membrane</keyword>
<comment type="caution">
    <text evidence="2">The sequence shown here is derived from an EMBL/GenBank/DDBJ whole genome shotgun (WGS) entry which is preliminary data.</text>
</comment>
<name>A0A0G0Z4E9_9BACT</name>
<dbReference type="InterPro" id="IPR012902">
    <property type="entry name" value="N_methyl_site"/>
</dbReference>
<evidence type="ECO:0000313" key="2">
    <source>
        <dbReference type="EMBL" id="KKS43585.1"/>
    </source>
</evidence>
<protein>
    <submittedName>
        <fullName evidence="2">Uncharacterized protein</fullName>
    </submittedName>
</protein>
<accession>A0A0G0Z4E9</accession>
<keyword evidence="1" id="KW-0812">Transmembrane</keyword>
<evidence type="ECO:0000313" key="3">
    <source>
        <dbReference type="Proteomes" id="UP000033986"/>
    </source>
</evidence>